<dbReference type="InterPro" id="IPR041122">
    <property type="entry name" value="RecJ_OB"/>
</dbReference>
<keyword evidence="5 9" id="KW-0269">Exonuclease</keyword>
<evidence type="ECO:0000256" key="3">
    <source>
        <dbReference type="ARBA" id="ARBA00022722"/>
    </source>
</evidence>
<feature type="domain" description="DHHA1" evidence="7">
    <location>
        <begin position="349"/>
        <end position="439"/>
    </location>
</feature>
<accession>A0A1W2GFQ9</accession>
<keyword evidence="10" id="KW-1185">Reference proteome</keyword>
<dbReference type="RefSeq" id="WP_084373179.1">
    <property type="nucleotide sequence ID" value="NZ_FWYF01000002.1"/>
</dbReference>
<dbReference type="Pfam" id="PF02272">
    <property type="entry name" value="DHHA1"/>
    <property type="match status" value="1"/>
</dbReference>
<dbReference type="GO" id="GO:0006281">
    <property type="term" value="P:DNA repair"/>
    <property type="evidence" value="ECO:0007669"/>
    <property type="project" value="InterPro"/>
</dbReference>
<evidence type="ECO:0000256" key="4">
    <source>
        <dbReference type="ARBA" id="ARBA00022801"/>
    </source>
</evidence>
<dbReference type="Pfam" id="PF01368">
    <property type="entry name" value="DHH"/>
    <property type="match status" value="1"/>
</dbReference>
<reference evidence="9 10" key="1">
    <citation type="submission" date="2017-04" db="EMBL/GenBank/DDBJ databases">
        <authorList>
            <person name="Afonso C.L."/>
            <person name="Miller P.J."/>
            <person name="Scott M.A."/>
            <person name="Spackman E."/>
            <person name="Goraichik I."/>
            <person name="Dimitrov K.M."/>
            <person name="Suarez D.L."/>
            <person name="Swayne D.E."/>
        </authorList>
    </citation>
    <scope>NUCLEOTIDE SEQUENCE [LARGE SCALE GENOMIC DNA]</scope>
    <source>
        <strain evidence="9 10">DSM 26133</strain>
    </source>
</reference>
<dbReference type="GO" id="GO:0008409">
    <property type="term" value="F:5'-3' exonuclease activity"/>
    <property type="evidence" value="ECO:0007669"/>
    <property type="project" value="InterPro"/>
</dbReference>
<sequence length="562" mass="63166">MKEWILKPQPEEGQIKTLQSQLNIHEILCALLIQRGVDHIEAARSFFRPELGSLHDPFLMKDMDKAIERLTQAIFEEEKILIYGDYDVDGTTSVALAYNFLKELSPNIFTYIPDRYTEGYGVSRKGIQWAIDHNIKLFITLDCGIRAVENIQVAKDHHIDVIICDHHLPGKELPPAVAILDPKQSDCTYPYDELSGCGIGYKLLEAFSIQNGIESNKLLDLLDLVAVSIASDIVPITGENRLLAWFGLKKLNNSPLPGFAALIDKAGMRTPLSISDVVFGIGPRINAAGRIGHAKTALDLLTQETKEDAYVFAEKLNLENQERRNYDESITATALDMIQVDGQVEKNSTVLYKKDWHKGVIGIVASRCIEHYYKPTIIMTESNGKITGSARSVNGFDIYTALENCSEHLIQFGGHKYAAGLTMEPDQLDNFTSAFEESVTLLIEEKQKTPIIEVDLEIELEDIDFKMFGILKQMGPFGPQNMQPVFCSKNVFLKKEARVLKEKHLKLFVSQAGTTNNFDVIGFGLGHFHNQLDTPFDIVYTIEENHYLGQTTLQLMLKDIRV</sequence>
<feature type="domain" description="DDH" evidence="6">
    <location>
        <begin position="79"/>
        <end position="228"/>
    </location>
</feature>
<dbReference type="EMBL" id="FWYF01000002">
    <property type="protein sequence ID" value="SMD35483.1"/>
    <property type="molecule type" value="Genomic_DNA"/>
</dbReference>
<evidence type="ECO:0000259" key="6">
    <source>
        <dbReference type="Pfam" id="PF01368"/>
    </source>
</evidence>
<dbReference type="Proteomes" id="UP000192472">
    <property type="component" value="Unassembled WGS sequence"/>
</dbReference>
<evidence type="ECO:0000313" key="9">
    <source>
        <dbReference type="EMBL" id="SMD35483.1"/>
    </source>
</evidence>
<name>A0A1W2GFQ9_REIFA</name>
<dbReference type="GO" id="GO:0003676">
    <property type="term" value="F:nucleic acid binding"/>
    <property type="evidence" value="ECO:0007669"/>
    <property type="project" value="InterPro"/>
</dbReference>
<protein>
    <recommendedName>
        <fullName evidence="2">Single-stranded-DNA-specific exonuclease RecJ</fullName>
    </recommendedName>
</protein>
<dbReference type="AlphaFoldDB" id="A0A1W2GFQ9"/>
<evidence type="ECO:0000259" key="8">
    <source>
        <dbReference type="Pfam" id="PF17768"/>
    </source>
</evidence>
<dbReference type="OrthoDB" id="9809852at2"/>
<dbReference type="Gene3D" id="3.90.1640.30">
    <property type="match status" value="1"/>
</dbReference>
<organism evidence="9 10">
    <name type="scientific">Reichenbachiella faecimaris</name>
    <dbReference type="NCBI Taxonomy" id="692418"/>
    <lineage>
        <taxon>Bacteria</taxon>
        <taxon>Pseudomonadati</taxon>
        <taxon>Bacteroidota</taxon>
        <taxon>Cytophagia</taxon>
        <taxon>Cytophagales</taxon>
        <taxon>Reichenbachiellaceae</taxon>
        <taxon>Reichenbachiella</taxon>
    </lineage>
</organism>
<dbReference type="InterPro" id="IPR051673">
    <property type="entry name" value="SSDNA_exonuclease_RecJ"/>
</dbReference>
<dbReference type="InterPro" id="IPR001667">
    <property type="entry name" value="DDH_dom"/>
</dbReference>
<gene>
    <name evidence="9" type="ORF">SAMN04488029_2541</name>
</gene>
<dbReference type="InterPro" id="IPR004610">
    <property type="entry name" value="RecJ"/>
</dbReference>
<dbReference type="STRING" id="692418.SAMN04488029_2541"/>
<evidence type="ECO:0000256" key="1">
    <source>
        <dbReference type="ARBA" id="ARBA00005915"/>
    </source>
</evidence>
<keyword evidence="3" id="KW-0540">Nuclease</keyword>
<dbReference type="SUPFAM" id="SSF64182">
    <property type="entry name" value="DHH phosphoesterases"/>
    <property type="match status" value="1"/>
</dbReference>
<evidence type="ECO:0000313" key="10">
    <source>
        <dbReference type="Proteomes" id="UP000192472"/>
    </source>
</evidence>
<comment type="similarity">
    <text evidence="1">Belongs to the RecJ family.</text>
</comment>
<dbReference type="InterPro" id="IPR003156">
    <property type="entry name" value="DHHA1_dom"/>
</dbReference>
<dbReference type="GO" id="GO:0006310">
    <property type="term" value="P:DNA recombination"/>
    <property type="evidence" value="ECO:0007669"/>
    <property type="project" value="InterPro"/>
</dbReference>
<keyword evidence="4" id="KW-0378">Hydrolase</keyword>
<proteinExistence type="inferred from homology"/>
<dbReference type="Pfam" id="PF17768">
    <property type="entry name" value="RecJ_OB"/>
    <property type="match status" value="1"/>
</dbReference>
<dbReference type="NCBIfam" id="TIGR00644">
    <property type="entry name" value="recJ"/>
    <property type="match status" value="1"/>
</dbReference>
<evidence type="ECO:0000256" key="2">
    <source>
        <dbReference type="ARBA" id="ARBA00019841"/>
    </source>
</evidence>
<evidence type="ECO:0000256" key="5">
    <source>
        <dbReference type="ARBA" id="ARBA00022839"/>
    </source>
</evidence>
<dbReference type="PANTHER" id="PTHR30255">
    <property type="entry name" value="SINGLE-STRANDED-DNA-SPECIFIC EXONUCLEASE RECJ"/>
    <property type="match status" value="1"/>
</dbReference>
<dbReference type="Gene3D" id="3.10.310.30">
    <property type="match status" value="1"/>
</dbReference>
<feature type="domain" description="RecJ OB" evidence="8">
    <location>
        <begin position="454"/>
        <end position="559"/>
    </location>
</feature>
<dbReference type="InterPro" id="IPR038763">
    <property type="entry name" value="DHH_sf"/>
</dbReference>
<evidence type="ECO:0000259" key="7">
    <source>
        <dbReference type="Pfam" id="PF02272"/>
    </source>
</evidence>
<dbReference type="PANTHER" id="PTHR30255:SF2">
    <property type="entry name" value="SINGLE-STRANDED-DNA-SPECIFIC EXONUCLEASE RECJ"/>
    <property type="match status" value="1"/>
</dbReference>